<evidence type="ECO:0000256" key="1">
    <source>
        <dbReference type="ARBA" id="ARBA00022468"/>
    </source>
</evidence>
<dbReference type="Proteomes" id="UP001162162">
    <property type="component" value="Unassembled WGS sequence"/>
</dbReference>
<dbReference type="PROSITE" id="PS50238">
    <property type="entry name" value="RHOGAP"/>
    <property type="match status" value="2"/>
</dbReference>
<dbReference type="SUPFAM" id="SSF48350">
    <property type="entry name" value="GTPase activation domain, GAP"/>
    <property type="match status" value="2"/>
</dbReference>
<gene>
    <name evidence="4" type="ORF">NQ318_011237</name>
</gene>
<feature type="region of interest" description="Disordered" evidence="2">
    <location>
        <begin position="1"/>
        <end position="27"/>
    </location>
</feature>
<dbReference type="EMBL" id="JAPWTK010000095">
    <property type="protein sequence ID" value="KAJ8950744.1"/>
    <property type="molecule type" value="Genomic_DNA"/>
</dbReference>
<sequence length="668" mass="77941">MSSELLKSFNQNEKFEQTNDPKFPLTESDEIDNDVQIRRNRNIHQYRYSKTTDFDFGRKHSSKDFDIKACAKIHISNESSPIKLRKNEIIKYQNGHFYRADENSKTILRPNVTLKSARLLNKRDVELRDSNNLIYVLFFESSKDAKLFIENEKVSCYIDNDNKSTITKTLLRLLGKRSSREVLEKKGIYQNEPIFGNTLRDIYRVEKGVPRFILRTIELIERPENITSLGLYRTSGNLATIQKIRFEVDKGRLDILNEFCKDVDVLTGSLKLFFRELKEPLIPCHVCDTLLEITKTDKNYSKKDRDKIRSIISKLPEANFETLLVLIAHLIKVVRYKEENKMDTYNLSVCWGPTIIFITDNIDNAHGRDIVAQSTDATRLFDALLMFYMDNPEELHFGKKKQDYMVESTMQRQDSKDSMNSSDSNNSKKKSGSNLSLNIDEVLKKSIEIIEFHMNSEGLYKKSGSNEKISKIMKKMTKKKVSELDKYKYDVHELTDCLKKYVRELSEPLATKEVVDQVNKFCDNTPCLEQNNRHKIIAIVEDLPKKDTLIYLVRHIIKVMEHESYHNVSKSDMTSIWTNVLNYQKRITESNENFSNFLRILLEVFDETKPDVLPPRGIANGLLNDLKNYQKDKDRCSKYDNVPETEVDHLREATIPEEKTEGVEYTKL</sequence>
<dbReference type="GO" id="GO:0005096">
    <property type="term" value="F:GTPase activator activity"/>
    <property type="evidence" value="ECO:0007669"/>
    <property type="project" value="UniProtKB-KW"/>
</dbReference>
<organism evidence="4 5">
    <name type="scientific">Aromia moschata</name>
    <dbReference type="NCBI Taxonomy" id="1265417"/>
    <lineage>
        <taxon>Eukaryota</taxon>
        <taxon>Metazoa</taxon>
        <taxon>Ecdysozoa</taxon>
        <taxon>Arthropoda</taxon>
        <taxon>Hexapoda</taxon>
        <taxon>Insecta</taxon>
        <taxon>Pterygota</taxon>
        <taxon>Neoptera</taxon>
        <taxon>Endopterygota</taxon>
        <taxon>Coleoptera</taxon>
        <taxon>Polyphaga</taxon>
        <taxon>Cucujiformia</taxon>
        <taxon>Chrysomeloidea</taxon>
        <taxon>Cerambycidae</taxon>
        <taxon>Cerambycinae</taxon>
        <taxon>Callichromatini</taxon>
        <taxon>Aromia</taxon>
    </lineage>
</organism>
<dbReference type="InterPro" id="IPR000198">
    <property type="entry name" value="RhoGAP_dom"/>
</dbReference>
<name>A0AAV8YGI1_9CUCU</name>
<feature type="domain" description="Rho-GAP" evidence="3">
    <location>
        <begin position="197"/>
        <end position="396"/>
    </location>
</feature>
<dbReference type="SMART" id="SM00324">
    <property type="entry name" value="RhoGAP"/>
    <property type="match status" value="2"/>
</dbReference>
<dbReference type="GO" id="GO:0007165">
    <property type="term" value="P:signal transduction"/>
    <property type="evidence" value="ECO:0007669"/>
    <property type="project" value="InterPro"/>
</dbReference>
<dbReference type="GO" id="GO:0005737">
    <property type="term" value="C:cytoplasm"/>
    <property type="evidence" value="ECO:0007669"/>
    <property type="project" value="TreeGrafter"/>
</dbReference>
<accession>A0AAV8YGI1</accession>
<protein>
    <recommendedName>
        <fullName evidence="3">Rho-GAP domain-containing protein</fullName>
    </recommendedName>
</protein>
<dbReference type="AlphaFoldDB" id="A0AAV8YGI1"/>
<comment type="caution">
    <text evidence="4">The sequence shown here is derived from an EMBL/GenBank/DDBJ whole genome shotgun (WGS) entry which is preliminary data.</text>
</comment>
<proteinExistence type="predicted"/>
<dbReference type="Pfam" id="PF00620">
    <property type="entry name" value="RhoGAP"/>
    <property type="match status" value="2"/>
</dbReference>
<keyword evidence="5" id="KW-1185">Reference proteome</keyword>
<dbReference type="InterPro" id="IPR050729">
    <property type="entry name" value="Rho-GAP"/>
</dbReference>
<feature type="region of interest" description="Disordered" evidence="2">
    <location>
        <begin position="407"/>
        <end position="433"/>
    </location>
</feature>
<keyword evidence="1" id="KW-0343">GTPase activation</keyword>
<dbReference type="PANTHER" id="PTHR23176">
    <property type="entry name" value="RHO/RAC/CDC GTPASE-ACTIVATING PROTEIN"/>
    <property type="match status" value="1"/>
</dbReference>
<feature type="compositionally biased region" description="Polar residues" evidence="2">
    <location>
        <begin position="1"/>
        <end position="12"/>
    </location>
</feature>
<feature type="domain" description="Rho-GAP" evidence="3">
    <location>
        <begin position="433"/>
        <end position="609"/>
    </location>
</feature>
<dbReference type="InterPro" id="IPR008936">
    <property type="entry name" value="Rho_GTPase_activation_prot"/>
</dbReference>
<reference evidence="4" key="1">
    <citation type="journal article" date="2023" name="Insect Mol. Biol.">
        <title>Genome sequencing provides insights into the evolution of gene families encoding plant cell wall-degrading enzymes in longhorned beetles.</title>
        <authorList>
            <person name="Shin N.R."/>
            <person name="Okamura Y."/>
            <person name="Kirsch R."/>
            <person name="Pauchet Y."/>
        </authorList>
    </citation>
    <scope>NUCLEOTIDE SEQUENCE</scope>
    <source>
        <strain evidence="4">AMC_N1</strain>
    </source>
</reference>
<evidence type="ECO:0000313" key="5">
    <source>
        <dbReference type="Proteomes" id="UP001162162"/>
    </source>
</evidence>
<dbReference type="Gene3D" id="1.10.555.10">
    <property type="entry name" value="Rho GTPase activation protein"/>
    <property type="match status" value="2"/>
</dbReference>
<dbReference type="CDD" id="cd00159">
    <property type="entry name" value="RhoGAP"/>
    <property type="match status" value="1"/>
</dbReference>
<evidence type="ECO:0000259" key="3">
    <source>
        <dbReference type="PROSITE" id="PS50238"/>
    </source>
</evidence>
<evidence type="ECO:0000256" key="2">
    <source>
        <dbReference type="SAM" id="MobiDB-lite"/>
    </source>
</evidence>
<evidence type="ECO:0000313" key="4">
    <source>
        <dbReference type="EMBL" id="KAJ8950744.1"/>
    </source>
</evidence>
<dbReference type="PANTHER" id="PTHR23176:SF129">
    <property type="entry name" value="RHO GTPASE ACTIVATING PROTEIN AT 16F, ISOFORM E-RELATED"/>
    <property type="match status" value="1"/>
</dbReference>